<sequence length="132" mass="15430">MKNITFHNLRMEASQSGDAYELELDIDSGHISFDIKIEIEEKDFEVLQRDDHRAALLHAALFTPFQLKATALDLNEQRKYLDIILHSTQLEVERFLTKLDHGRANGAISNMMRITSQKDPSYMRKGYWFDKK</sequence>
<dbReference type="eggNOG" id="ENOG502ZNW2">
    <property type="taxonomic scope" value="Bacteria"/>
</dbReference>
<gene>
    <name evidence="1" type="ORF">LNTAR_04171</name>
</gene>
<dbReference type="RefSeq" id="WP_007281269.1">
    <property type="nucleotide sequence ID" value="NZ_ABCK01000043.1"/>
</dbReference>
<organism evidence="1 2">
    <name type="scientific">Lentisphaera araneosa HTCC2155</name>
    <dbReference type="NCBI Taxonomy" id="313628"/>
    <lineage>
        <taxon>Bacteria</taxon>
        <taxon>Pseudomonadati</taxon>
        <taxon>Lentisphaerota</taxon>
        <taxon>Lentisphaeria</taxon>
        <taxon>Lentisphaerales</taxon>
        <taxon>Lentisphaeraceae</taxon>
        <taxon>Lentisphaera</taxon>
    </lineage>
</organism>
<dbReference type="AlphaFoldDB" id="A6DTY0"/>
<evidence type="ECO:0000313" key="1">
    <source>
        <dbReference type="EMBL" id="EDM24896.1"/>
    </source>
</evidence>
<dbReference type="OrthoDB" id="9003974at2"/>
<dbReference type="Proteomes" id="UP000004947">
    <property type="component" value="Unassembled WGS sequence"/>
</dbReference>
<reference evidence="1 2" key="1">
    <citation type="journal article" date="2010" name="J. Bacteriol.">
        <title>Genome sequence of Lentisphaera araneosa HTCC2155T, the type species of the order Lentisphaerales in the phylum Lentisphaerae.</title>
        <authorList>
            <person name="Thrash J.C."/>
            <person name="Cho J.C."/>
            <person name="Vergin K.L."/>
            <person name="Morris R.M."/>
            <person name="Giovannoni S.J."/>
        </authorList>
    </citation>
    <scope>NUCLEOTIDE SEQUENCE [LARGE SCALE GENOMIC DNA]</scope>
    <source>
        <strain evidence="1 2">HTCC2155</strain>
    </source>
</reference>
<comment type="caution">
    <text evidence="1">The sequence shown here is derived from an EMBL/GenBank/DDBJ whole genome shotgun (WGS) entry which is preliminary data.</text>
</comment>
<dbReference type="EMBL" id="ABCK01000043">
    <property type="protein sequence ID" value="EDM24896.1"/>
    <property type="molecule type" value="Genomic_DNA"/>
</dbReference>
<proteinExistence type="predicted"/>
<evidence type="ECO:0000313" key="2">
    <source>
        <dbReference type="Proteomes" id="UP000004947"/>
    </source>
</evidence>
<protein>
    <submittedName>
        <fullName evidence="1">Uncharacterized protein</fullName>
    </submittedName>
</protein>
<accession>A6DTY0</accession>
<keyword evidence="2" id="KW-1185">Reference proteome</keyword>
<name>A6DTY0_9BACT</name>